<sequence>MPSSKVLHERLSGMLGFDRLSSRECWSLLALLRVFAKLDQYIIPILSEHSETEREIDNSDSKNGGFTKSMPIKSSELIKFLYQLAFVNIEDLAEECVLPIRLKFAAQKLIVKIAKSLTPNRFRKTSTQLSWDVGNSAYDAIAFKVDSPANQQYSYELELLVKNGDSLNERWILAEKASGSVSDRMEVLEHQQTSNAECSPQIVMIRFSNAKNLRSDSSYAVRLLLNGSKTFYGEDGICSLRLQNNVQLNFMPCSLSENGTTILRGQIPCLLYSVDKVSCTNNGGISAFQQDAATEFATAIDNKKNAVGNYTSCNPNDHLFVLMLRLLAQKLSMKSVSGKLSQADRRVCSQVVGYANVFVELNPRMAFDVIAAFDEALPLISNANDEQDEDEEEEQQKCQKQRHAKKDKSLQKLSPSKK</sequence>
<feature type="region of interest" description="Disordered" evidence="1">
    <location>
        <begin position="381"/>
        <end position="418"/>
    </location>
</feature>
<reference evidence="4" key="1">
    <citation type="submission" date="2022-11" db="UniProtKB">
        <authorList>
            <consortium name="WormBaseParasite"/>
        </authorList>
    </citation>
    <scope>IDENTIFICATION</scope>
</reference>
<feature type="domain" description="PHR" evidence="2">
    <location>
        <begin position="120"/>
        <end position="273"/>
    </location>
</feature>
<accession>A0A915DEE6</accession>
<dbReference type="PANTHER" id="PTHR45943:SF1">
    <property type="entry name" value="E3 UBIQUITIN-PROTEIN LIGASE MYCBP2"/>
    <property type="match status" value="1"/>
</dbReference>
<dbReference type="GO" id="GO:0005886">
    <property type="term" value="C:plasma membrane"/>
    <property type="evidence" value="ECO:0007669"/>
    <property type="project" value="TreeGrafter"/>
</dbReference>
<evidence type="ECO:0000313" key="4">
    <source>
        <dbReference type="WBParaSite" id="jg1836"/>
    </source>
</evidence>
<evidence type="ECO:0000259" key="2">
    <source>
        <dbReference type="Pfam" id="PF08005"/>
    </source>
</evidence>
<dbReference type="InterPro" id="IPR038648">
    <property type="entry name" value="PHR_sf"/>
</dbReference>
<name>A0A915DEE6_9BILA</name>
<dbReference type="Gene3D" id="2.60.120.820">
    <property type="entry name" value="PHR domain"/>
    <property type="match status" value="1"/>
</dbReference>
<evidence type="ECO:0000256" key="1">
    <source>
        <dbReference type="SAM" id="MobiDB-lite"/>
    </source>
</evidence>
<dbReference type="GO" id="GO:0007411">
    <property type="term" value="P:axon guidance"/>
    <property type="evidence" value="ECO:0007669"/>
    <property type="project" value="TreeGrafter"/>
</dbReference>
<protein>
    <submittedName>
        <fullName evidence="4">PHR domain-containing protein</fullName>
    </submittedName>
</protein>
<dbReference type="WBParaSite" id="jg1836">
    <property type="protein sequence ID" value="jg1836"/>
    <property type="gene ID" value="jg1836"/>
</dbReference>
<dbReference type="InterPro" id="IPR012983">
    <property type="entry name" value="PHR"/>
</dbReference>
<dbReference type="AlphaFoldDB" id="A0A915DEE6"/>
<dbReference type="Pfam" id="PF08005">
    <property type="entry name" value="PHR"/>
    <property type="match status" value="1"/>
</dbReference>
<dbReference type="GO" id="GO:0005634">
    <property type="term" value="C:nucleus"/>
    <property type="evidence" value="ECO:0007669"/>
    <property type="project" value="TreeGrafter"/>
</dbReference>
<dbReference type="GO" id="GO:0008582">
    <property type="term" value="P:regulation of synaptic assembly at neuromuscular junction"/>
    <property type="evidence" value="ECO:0007669"/>
    <property type="project" value="TreeGrafter"/>
</dbReference>
<dbReference type="GO" id="GO:0061630">
    <property type="term" value="F:ubiquitin protein ligase activity"/>
    <property type="evidence" value="ECO:0007669"/>
    <property type="project" value="TreeGrafter"/>
</dbReference>
<proteinExistence type="predicted"/>
<dbReference type="PANTHER" id="PTHR45943">
    <property type="entry name" value="E3 UBIQUITIN-PROTEIN LIGASE MYCBP2"/>
    <property type="match status" value="1"/>
</dbReference>
<evidence type="ECO:0000313" key="3">
    <source>
        <dbReference type="Proteomes" id="UP000887574"/>
    </source>
</evidence>
<keyword evidence="3" id="KW-1185">Reference proteome</keyword>
<dbReference type="Proteomes" id="UP000887574">
    <property type="component" value="Unplaced"/>
</dbReference>
<organism evidence="3 4">
    <name type="scientific">Ditylenchus dipsaci</name>
    <dbReference type="NCBI Taxonomy" id="166011"/>
    <lineage>
        <taxon>Eukaryota</taxon>
        <taxon>Metazoa</taxon>
        <taxon>Ecdysozoa</taxon>
        <taxon>Nematoda</taxon>
        <taxon>Chromadorea</taxon>
        <taxon>Rhabditida</taxon>
        <taxon>Tylenchina</taxon>
        <taxon>Tylenchomorpha</taxon>
        <taxon>Sphaerularioidea</taxon>
        <taxon>Anguinidae</taxon>
        <taxon>Anguininae</taxon>
        <taxon>Ditylenchus</taxon>
    </lineage>
</organism>
<feature type="compositionally biased region" description="Acidic residues" evidence="1">
    <location>
        <begin position="385"/>
        <end position="394"/>
    </location>
</feature>